<dbReference type="InterPro" id="IPR018485">
    <property type="entry name" value="FGGY_C"/>
</dbReference>
<dbReference type="InterPro" id="IPR018484">
    <property type="entry name" value="FGGY_N"/>
</dbReference>
<dbReference type="Proteomes" id="UP001596122">
    <property type="component" value="Unassembled WGS sequence"/>
</dbReference>
<feature type="compositionally biased region" description="Low complexity" evidence="8">
    <location>
        <begin position="491"/>
        <end position="504"/>
    </location>
</feature>
<dbReference type="InterPro" id="IPR013449">
    <property type="entry name" value="Rhamnulokinase"/>
</dbReference>
<dbReference type="SUPFAM" id="SSF53067">
    <property type="entry name" value="Actin-like ATPase domain"/>
    <property type="match status" value="2"/>
</dbReference>
<keyword evidence="4" id="KW-0547">Nucleotide-binding</keyword>
<reference evidence="12" key="1">
    <citation type="journal article" date="2019" name="Int. J. Syst. Evol. Microbiol.">
        <title>The Global Catalogue of Microorganisms (GCM) 10K type strain sequencing project: providing services to taxonomists for standard genome sequencing and annotation.</title>
        <authorList>
            <consortium name="The Broad Institute Genomics Platform"/>
            <consortium name="The Broad Institute Genome Sequencing Center for Infectious Disease"/>
            <person name="Wu L."/>
            <person name="Ma J."/>
        </authorList>
    </citation>
    <scope>NUCLEOTIDE SEQUENCE [LARGE SCALE GENOMIC DNA]</scope>
    <source>
        <strain evidence="12">CCUG 43114</strain>
    </source>
</reference>
<keyword evidence="12" id="KW-1185">Reference proteome</keyword>
<organism evidence="11 12">
    <name type="scientific">Aquipuribacter nitratireducens</name>
    <dbReference type="NCBI Taxonomy" id="650104"/>
    <lineage>
        <taxon>Bacteria</taxon>
        <taxon>Bacillati</taxon>
        <taxon>Actinomycetota</taxon>
        <taxon>Actinomycetes</taxon>
        <taxon>Micrococcales</taxon>
        <taxon>Intrasporangiaceae</taxon>
        <taxon>Aquipuribacter</taxon>
    </lineage>
</organism>
<dbReference type="RefSeq" id="WP_340266376.1">
    <property type="nucleotide sequence ID" value="NZ_JBBEOG010000001.1"/>
</dbReference>
<evidence type="ECO:0000256" key="5">
    <source>
        <dbReference type="ARBA" id="ARBA00022777"/>
    </source>
</evidence>
<keyword evidence="6" id="KW-0067">ATP-binding</keyword>
<evidence type="ECO:0000256" key="1">
    <source>
        <dbReference type="ARBA" id="ARBA00009156"/>
    </source>
</evidence>
<evidence type="ECO:0000256" key="3">
    <source>
        <dbReference type="ARBA" id="ARBA00022679"/>
    </source>
</evidence>
<dbReference type="Pfam" id="PF00370">
    <property type="entry name" value="FGGY_N"/>
    <property type="match status" value="1"/>
</dbReference>
<evidence type="ECO:0000256" key="7">
    <source>
        <dbReference type="ARBA" id="ARBA00023308"/>
    </source>
</evidence>
<dbReference type="CDD" id="cd07771">
    <property type="entry name" value="ASKHA_NBD_FGGY_RhaB-like"/>
    <property type="match status" value="1"/>
</dbReference>
<evidence type="ECO:0000256" key="4">
    <source>
        <dbReference type="ARBA" id="ARBA00022741"/>
    </source>
</evidence>
<feature type="domain" description="Carbohydrate kinase FGGY C-terminal" evidence="10">
    <location>
        <begin position="261"/>
        <end position="452"/>
    </location>
</feature>
<keyword evidence="3 11" id="KW-0808">Transferase</keyword>
<dbReference type="PANTHER" id="PTHR43095:SF5">
    <property type="entry name" value="XYLULOSE KINASE"/>
    <property type="match status" value="1"/>
</dbReference>
<dbReference type="GO" id="GO:0016740">
    <property type="term" value="F:transferase activity"/>
    <property type="evidence" value="ECO:0007669"/>
    <property type="project" value="UniProtKB-KW"/>
</dbReference>
<comment type="caution">
    <text evidence="11">The sequence shown here is derived from an EMBL/GenBank/DDBJ whole genome shotgun (WGS) entry which is preliminary data.</text>
</comment>
<evidence type="ECO:0000259" key="9">
    <source>
        <dbReference type="Pfam" id="PF00370"/>
    </source>
</evidence>
<evidence type="ECO:0000256" key="8">
    <source>
        <dbReference type="SAM" id="MobiDB-lite"/>
    </source>
</evidence>
<dbReference type="InterPro" id="IPR043129">
    <property type="entry name" value="ATPase_NBD"/>
</dbReference>
<dbReference type="PANTHER" id="PTHR43095">
    <property type="entry name" value="SUGAR KINASE"/>
    <property type="match status" value="1"/>
</dbReference>
<protein>
    <submittedName>
        <fullName evidence="11">Rhamnulokinase family protein</fullName>
        <ecNumber evidence="11">2.7.1.-</ecNumber>
    </submittedName>
</protein>
<accession>A0ABW0GHM6</accession>
<feature type="domain" description="Carbohydrate kinase FGGY N-terminal" evidence="9">
    <location>
        <begin position="8"/>
        <end position="252"/>
    </location>
</feature>
<dbReference type="EC" id="2.7.1.-" evidence="11"/>
<proteinExistence type="inferred from homology"/>
<name>A0ABW0GHM6_9MICO</name>
<sequence>MTTRRVAAVDIGAGSGRVMLATVSEDHLDLIEVHRFANRPVRVGGTLHWDVLALYAGVLDGLKETAGHLDGEPLDGIGIDTWAVDYGLLGPDGSLVGLPVHYRDARTDGISQKVAATVGAAELYNRTGIQDLPFNTVNQLVAERSGSRLQAAERMLLVPDLLTYWLTGAIGAEVTNASTTQLLDATTRAWDSDLAGRLGIDPGLLPPLRHPGEVLGVLYGDVLAETGLTDPHGGPVPVVAVGSHDTASAVVGVPADRDSFAYVSCGTWSLVGVELEQPVLTEDSRAANLTNEAGVDGTVRYLRNVMGLWLLRESLRTWADRGEEHDLTQLLAAAAAEPAGRWPVDVDHPSLLPPGDMPARIAALCRETGTPEPETPAQVVRCIVDGLAEGHRRAVDDIRRLTGRDVEVIHVVGGGARNTLLCQATADACGVPVLGGPVEATALGNVLVQARALGVDLPDLAAMRALVRRTQELRRFEPATAPTTPGPTAAPRPTRSSRRPTAAT</sequence>
<comment type="similarity">
    <text evidence="1">Belongs to the FGGY kinase family.</text>
</comment>
<evidence type="ECO:0000313" key="11">
    <source>
        <dbReference type="EMBL" id="MFC5379437.1"/>
    </source>
</evidence>
<keyword evidence="2" id="KW-0119">Carbohydrate metabolism</keyword>
<feature type="region of interest" description="Disordered" evidence="8">
    <location>
        <begin position="474"/>
        <end position="504"/>
    </location>
</feature>
<keyword evidence="7" id="KW-0684">Rhamnose metabolism</keyword>
<evidence type="ECO:0000256" key="6">
    <source>
        <dbReference type="ARBA" id="ARBA00022840"/>
    </source>
</evidence>
<keyword evidence="2" id="KW-0859">Xylose metabolism</keyword>
<evidence type="ECO:0000313" key="12">
    <source>
        <dbReference type="Proteomes" id="UP001596122"/>
    </source>
</evidence>
<evidence type="ECO:0000259" key="10">
    <source>
        <dbReference type="Pfam" id="PF02782"/>
    </source>
</evidence>
<dbReference type="InterPro" id="IPR050406">
    <property type="entry name" value="FGGY_Carb_Kinase"/>
</dbReference>
<keyword evidence="5" id="KW-0418">Kinase</keyword>
<dbReference type="Gene3D" id="3.30.420.40">
    <property type="match status" value="2"/>
</dbReference>
<dbReference type="EMBL" id="JBHSLD010000001">
    <property type="protein sequence ID" value="MFC5379437.1"/>
    <property type="molecule type" value="Genomic_DNA"/>
</dbReference>
<gene>
    <name evidence="11" type="ORF">ACFPJ6_01405</name>
</gene>
<evidence type="ECO:0000256" key="2">
    <source>
        <dbReference type="ARBA" id="ARBA00022629"/>
    </source>
</evidence>
<dbReference type="Pfam" id="PF02782">
    <property type="entry name" value="FGGY_C"/>
    <property type="match status" value="1"/>
</dbReference>